<dbReference type="SUPFAM" id="SSF51905">
    <property type="entry name" value="FAD/NAD(P)-binding domain"/>
    <property type="match status" value="1"/>
</dbReference>
<dbReference type="Gene3D" id="3.30.70.1990">
    <property type="match status" value="1"/>
</dbReference>
<dbReference type="EMBL" id="JAMZFT010000001">
    <property type="protein sequence ID" value="MCP1335717.1"/>
    <property type="molecule type" value="Genomic_DNA"/>
</dbReference>
<evidence type="ECO:0000313" key="2">
    <source>
        <dbReference type="EMBL" id="MCP1335717.1"/>
    </source>
</evidence>
<dbReference type="PANTHER" id="PTHR42923">
    <property type="entry name" value="PROTOPORPHYRINOGEN OXIDASE"/>
    <property type="match status" value="1"/>
</dbReference>
<dbReference type="RefSeq" id="WP_269331651.1">
    <property type="nucleotide sequence ID" value="NZ_JAMZFT010000001.1"/>
</dbReference>
<protein>
    <submittedName>
        <fullName evidence="2">FAD-dependent oxidoreductase</fullName>
    </submittedName>
</protein>
<gene>
    <name evidence="2" type="ORF">NJQ99_04780</name>
</gene>
<feature type="domain" description="Amine oxidase" evidence="1">
    <location>
        <begin position="10"/>
        <end position="267"/>
    </location>
</feature>
<dbReference type="Pfam" id="PF01593">
    <property type="entry name" value="Amino_oxidase"/>
    <property type="match status" value="1"/>
</dbReference>
<keyword evidence="3" id="KW-1185">Reference proteome</keyword>
<dbReference type="InterPro" id="IPR036188">
    <property type="entry name" value="FAD/NAD-bd_sf"/>
</dbReference>
<evidence type="ECO:0000259" key="1">
    <source>
        <dbReference type="Pfam" id="PF01593"/>
    </source>
</evidence>
<dbReference type="Gene3D" id="3.50.50.60">
    <property type="entry name" value="FAD/NAD(P)-binding domain"/>
    <property type="match status" value="1"/>
</dbReference>
<dbReference type="AlphaFoldDB" id="A0A9J6P9U2"/>
<dbReference type="InterPro" id="IPR050464">
    <property type="entry name" value="Zeta_carotene_desat/Oxidored"/>
</dbReference>
<dbReference type="PANTHER" id="PTHR42923:SF17">
    <property type="entry name" value="AMINE OXIDASE DOMAIN-CONTAINING PROTEIN"/>
    <property type="match status" value="1"/>
</dbReference>
<accession>A0A9J6P9U2</accession>
<dbReference type="Proteomes" id="UP001055804">
    <property type="component" value="Unassembled WGS sequence"/>
</dbReference>
<organism evidence="2 3">
    <name type="scientific">Futiania mangrovi</name>
    <dbReference type="NCBI Taxonomy" id="2959716"/>
    <lineage>
        <taxon>Bacteria</taxon>
        <taxon>Pseudomonadati</taxon>
        <taxon>Pseudomonadota</taxon>
        <taxon>Alphaproteobacteria</taxon>
        <taxon>Futianiales</taxon>
        <taxon>Futianiaceae</taxon>
        <taxon>Futiania</taxon>
    </lineage>
</organism>
<dbReference type="InterPro" id="IPR002937">
    <property type="entry name" value="Amino_oxidase"/>
</dbReference>
<sequence length="450" mass="49268">MRIAVIGSGVSGLSAAWALSRVHDVALYEAEPRLGGHANTVTVMDRGREVPVDTGFIVYNEHNYPNLVRFFDALGVPTQASDMSFAVSADGGAFEYAGDVRGLVAQPANLLRRRYWRMLADVVRFYRSGASVLARLPDARHDAQAPTLRDILEDGGYSQTFAVDHLLPMAAAIWSSTVEKILDFPAETFLNFFVNHGLLNLGERPRWRTVTGGSRSYVEKVGAHLGQRVRLATPVAEVRRTPAGVVVIDRQGHRDTFDEVILATHADQSLALLGAGATVSERGVLGRFRFQPNLAILHTDPSLMPQRRMAWASWNYISAGAEDRSRHVTLTYWMNRLQGLETQKPLFVTLNPLKPPAPETVVTRTMYRHPVMDRETLKGQGELPSIQGLDGIWHCGAWCGYGFHEDGAQAGFAVAAALGAPVPWADAIREMSPAGSAALPRRREGIALTG</sequence>
<proteinExistence type="predicted"/>
<evidence type="ECO:0000313" key="3">
    <source>
        <dbReference type="Proteomes" id="UP001055804"/>
    </source>
</evidence>
<name>A0A9J6P9U2_9PROT</name>
<dbReference type="Gene3D" id="1.10.405.20">
    <property type="match status" value="1"/>
</dbReference>
<comment type="caution">
    <text evidence="2">The sequence shown here is derived from an EMBL/GenBank/DDBJ whole genome shotgun (WGS) entry which is preliminary data.</text>
</comment>
<reference evidence="2" key="1">
    <citation type="submission" date="2022-06" db="EMBL/GenBank/DDBJ databases">
        <title>Isolation and Genomics of Futiania mangrovii gen. nov., sp. nov., a Rare and Metabolically-versatile member in the Class Alphaproteobacteria.</title>
        <authorList>
            <person name="Liu L."/>
            <person name="Huang W.-C."/>
            <person name="Pan J."/>
            <person name="Li J."/>
            <person name="Huang Y."/>
            <person name="Du H."/>
            <person name="Liu Y."/>
            <person name="Li M."/>
        </authorList>
    </citation>
    <scope>NUCLEOTIDE SEQUENCE</scope>
    <source>
        <strain evidence="2">FT118</strain>
    </source>
</reference>
<dbReference type="GO" id="GO:0016491">
    <property type="term" value="F:oxidoreductase activity"/>
    <property type="evidence" value="ECO:0007669"/>
    <property type="project" value="InterPro"/>
</dbReference>